<gene>
    <name evidence="1" type="ORF">BpHYR1_012350</name>
</gene>
<keyword evidence="2" id="KW-1185">Reference proteome</keyword>
<name>A0A3M7PT49_BRAPC</name>
<comment type="caution">
    <text evidence="1">The sequence shown here is derived from an EMBL/GenBank/DDBJ whole genome shotgun (WGS) entry which is preliminary data.</text>
</comment>
<evidence type="ECO:0000313" key="2">
    <source>
        <dbReference type="Proteomes" id="UP000276133"/>
    </source>
</evidence>
<accession>A0A3M7PT49</accession>
<protein>
    <submittedName>
        <fullName evidence="1">Uncharacterized protein</fullName>
    </submittedName>
</protein>
<dbReference type="EMBL" id="REGN01008986">
    <property type="protein sequence ID" value="RNA02203.1"/>
    <property type="molecule type" value="Genomic_DNA"/>
</dbReference>
<dbReference type="AlphaFoldDB" id="A0A3M7PT49"/>
<reference evidence="1 2" key="1">
    <citation type="journal article" date="2018" name="Sci. Rep.">
        <title>Genomic signatures of local adaptation to the degree of environmental predictability in rotifers.</title>
        <authorList>
            <person name="Franch-Gras L."/>
            <person name="Hahn C."/>
            <person name="Garcia-Roger E.M."/>
            <person name="Carmona M.J."/>
            <person name="Serra M."/>
            <person name="Gomez A."/>
        </authorList>
    </citation>
    <scope>NUCLEOTIDE SEQUENCE [LARGE SCALE GENOMIC DNA]</scope>
    <source>
        <strain evidence="1">HYR1</strain>
    </source>
</reference>
<dbReference type="Proteomes" id="UP000276133">
    <property type="component" value="Unassembled WGS sequence"/>
</dbReference>
<proteinExistence type="predicted"/>
<evidence type="ECO:0000313" key="1">
    <source>
        <dbReference type="EMBL" id="RNA02203.1"/>
    </source>
</evidence>
<organism evidence="1 2">
    <name type="scientific">Brachionus plicatilis</name>
    <name type="common">Marine rotifer</name>
    <name type="synonym">Brachionus muelleri</name>
    <dbReference type="NCBI Taxonomy" id="10195"/>
    <lineage>
        <taxon>Eukaryota</taxon>
        <taxon>Metazoa</taxon>
        <taxon>Spiralia</taxon>
        <taxon>Gnathifera</taxon>
        <taxon>Rotifera</taxon>
        <taxon>Eurotatoria</taxon>
        <taxon>Monogononta</taxon>
        <taxon>Pseudotrocha</taxon>
        <taxon>Ploima</taxon>
        <taxon>Brachionidae</taxon>
        <taxon>Brachionus</taxon>
    </lineage>
</organism>
<sequence>MQINLRSRENGIITDRLILNNSTKKQKNTPNFSEQREYFTVSGSKCGNNNYYLESERYVGTGLSHSIPLVERLVKEYKEGFESRHIIV</sequence>